<evidence type="ECO:0000313" key="6">
    <source>
        <dbReference type="EMBL" id="MBM9466953.1"/>
    </source>
</evidence>
<dbReference type="PANTHER" id="PTHR43248:SF29">
    <property type="entry name" value="TRIPEPTIDYL AMINOPEPTIDASE"/>
    <property type="match status" value="1"/>
</dbReference>
<dbReference type="EMBL" id="JAERWK010000008">
    <property type="protein sequence ID" value="MBM9466953.1"/>
    <property type="molecule type" value="Genomic_DNA"/>
</dbReference>
<dbReference type="GO" id="GO:0016787">
    <property type="term" value="F:hydrolase activity"/>
    <property type="evidence" value="ECO:0007669"/>
    <property type="project" value="UniProtKB-KW"/>
</dbReference>
<feature type="signal peptide" evidence="4">
    <location>
        <begin position="1"/>
        <end position="32"/>
    </location>
</feature>
<comment type="similarity">
    <text evidence="1">Belongs to the peptidase S33 family.</text>
</comment>
<dbReference type="PROSITE" id="PS51257">
    <property type="entry name" value="PROKAR_LIPOPROTEIN"/>
    <property type="match status" value="1"/>
</dbReference>
<dbReference type="SUPFAM" id="SSF53474">
    <property type="entry name" value="alpha/beta-Hydrolases"/>
    <property type="match status" value="1"/>
</dbReference>
<keyword evidence="2 4" id="KW-0732">Signal</keyword>
<dbReference type="Gene3D" id="3.40.50.1820">
    <property type="entry name" value="alpha/beta hydrolase"/>
    <property type="match status" value="1"/>
</dbReference>
<evidence type="ECO:0000256" key="2">
    <source>
        <dbReference type="ARBA" id="ARBA00022729"/>
    </source>
</evidence>
<evidence type="ECO:0000259" key="5">
    <source>
        <dbReference type="Pfam" id="PF00561"/>
    </source>
</evidence>
<dbReference type="InterPro" id="IPR000073">
    <property type="entry name" value="AB_hydrolase_1"/>
</dbReference>
<dbReference type="InterPro" id="IPR051601">
    <property type="entry name" value="Serine_prot/Carboxylest_S33"/>
</dbReference>
<keyword evidence="7" id="KW-1185">Reference proteome</keyword>
<dbReference type="AlphaFoldDB" id="A0A938YFN6"/>
<keyword evidence="3 6" id="KW-0378">Hydrolase</keyword>
<dbReference type="Proteomes" id="UP000663792">
    <property type="component" value="Unassembled WGS sequence"/>
</dbReference>
<evidence type="ECO:0000256" key="3">
    <source>
        <dbReference type="ARBA" id="ARBA00022801"/>
    </source>
</evidence>
<proteinExistence type="inferred from homology"/>
<name>A0A938YFN6_9ACTN</name>
<organism evidence="6 7">
    <name type="scientific">Nakamurella leprariae</name>
    <dbReference type="NCBI Taxonomy" id="2803911"/>
    <lineage>
        <taxon>Bacteria</taxon>
        <taxon>Bacillati</taxon>
        <taxon>Actinomycetota</taxon>
        <taxon>Actinomycetes</taxon>
        <taxon>Nakamurellales</taxon>
        <taxon>Nakamurellaceae</taxon>
        <taxon>Nakamurella</taxon>
    </lineage>
</organism>
<dbReference type="PANTHER" id="PTHR43248">
    <property type="entry name" value="2-SUCCINYL-6-HYDROXY-2,4-CYCLOHEXADIENE-1-CARBOXYLATE SYNTHASE"/>
    <property type="match status" value="1"/>
</dbReference>
<evidence type="ECO:0000256" key="4">
    <source>
        <dbReference type="SAM" id="SignalP"/>
    </source>
</evidence>
<dbReference type="Pfam" id="PF00561">
    <property type="entry name" value="Abhydrolase_1"/>
    <property type="match status" value="1"/>
</dbReference>
<feature type="chain" id="PRO_5038407908" evidence="4">
    <location>
        <begin position="33"/>
        <end position="562"/>
    </location>
</feature>
<protein>
    <submittedName>
        <fullName evidence="6">Alpha/beta fold hydrolase</fullName>
    </submittedName>
</protein>
<accession>A0A938YFN6</accession>
<sequence length="562" mass="58560">MPGTLRSGRGSTGRRRVAVGALTAALLLTAGACTSSVGGRAVTGTAGSGASTTRAVPTDPAPVPAGLERYYEQQLDWTGCAEFAQDAQQRMYYGNAALECAWLAVPLDYDAPEADPADSPVRLAVLRREASGSDRIGSVVFNPGGPGASGVDFAAQLGAYSLATTLNERFDLVGFDPRGLGSSLPALTCQTDEEKDAERAANVRLLDQAAIEAANARTRAAVQECVDRTGADEGVDGAQFLATMGTREAARDMDVLRAALGDRQLTYVGFSYGTLIGAVYAELFGGNVRAMVLDGAVDPAEDPTESTVAQTAAFQSAFESFAAWCTEQDDPCPLGDDATDPTAATAAFQALVRPLLADPLRLPDGRVLTFSDATTGVVQALYSDALWPTLAKALQDLADGSGVTIMALADAYLGRDDTGHYATTLDGLTAVRCLDSPREAPDPDRDRQDAQRIAEAAPFLDSGDPPVSVQDACTSWPAEPTLPEVDVEPGSLPPLLVISTTGDPATPYEAGGRLAEELGGELLTVVGDSHTAYLSTGNRCVDRIADAYLIDLDVPAPDTICD</sequence>
<dbReference type="InterPro" id="IPR029058">
    <property type="entry name" value="AB_hydrolase_fold"/>
</dbReference>
<gene>
    <name evidence="6" type="ORF">JL106_06605</name>
</gene>
<evidence type="ECO:0000313" key="7">
    <source>
        <dbReference type="Proteomes" id="UP000663792"/>
    </source>
</evidence>
<feature type="domain" description="AB hydrolase-1" evidence="5">
    <location>
        <begin position="138"/>
        <end position="533"/>
    </location>
</feature>
<dbReference type="RefSeq" id="WP_205259887.1">
    <property type="nucleotide sequence ID" value="NZ_JAERWK010000008.1"/>
</dbReference>
<evidence type="ECO:0000256" key="1">
    <source>
        <dbReference type="ARBA" id="ARBA00010088"/>
    </source>
</evidence>
<reference evidence="6" key="1">
    <citation type="submission" date="2021-01" db="EMBL/GenBank/DDBJ databases">
        <title>YIM 132084 draft genome.</title>
        <authorList>
            <person name="An D."/>
        </authorList>
    </citation>
    <scope>NUCLEOTIDE SEQUENCE</scope>
    <source>
        <strain evidence="6">YIM 132084</strain>
    </source>
</reference>
<comment type="caution">
    <text evidence="6">The sequence shown here is derived from an EMBL/GenBank/DDBJ whole genome shotgun (WGS) entry which is preliminary data.</text>
</comment>